<organism evidence="3 4">
    <name type="scientific">Phascolomyces articulosus</name>
    <dbReference type="NCBI Taxonomy" id="60185"/>
    <lineage>
        <taxon>Eukaryota</taxon>
        <taxon>Fungi</taxon>
        <taxon>Fungi incertae sedis</taxon>
        <taxon>Mucoromycota</taxon>
        <taxon>Mucoromycotina</taxon>
        <taxon>Mucoromycetes</taxon>
        <taxon>Mucorales</taxon>
        <taxon>Lichtheimiaceae</taxon>
        <taxon>Phascolomyces</taxon>
    </lineage>
</organism>
<proteinExistence type="inferred from homology"/>
<comment type="caution">
    <text evidence="3">The sequence shown here is derived from an EMBL/GenBank/DDBJ whole genome shotgun (WGS) entry which is preliminary data.</text>
</comment>
<feature type="transmembrane region" description="Helical" evidence="2">
    <location>
        <begin position="111"/>
        <end position="132"/>
    </location>
</feature>
<dbReference type="NCBIfam" id="TIGR00797">
    <property type="entry name" value="matE"/>
    <property type="match status" value="1"/>
</dbReference>
<feature type="transmembrane region" description="Helical" evidence="2">
    <location>
        <begin position="330"/>
        <end position="354"/>
    </location>
</feature>
<feature type="transmembrane region" description="Helical" evidence="2">
    <location>
        <begin position="432"/>
        <end position="453"/>
    </location>
</feature>
<gene>
    <name evidence="3" type="ORF">BDA99DRAFT_448611</name>
</gene>
<name>A0AAD5JLB3_9FUNG</name>
<feature type="transmembrane region" description="Helical" evidence="2">
    <location>
        <begin position="252"/>
        <end position="269"/>
    </location>
</feature>
<evidence type="ECO:0000313" key="3">
    <source>
        <dbReference type="EMBL" id="KAI9244202.1"/>
    </source>
</evidence>
<feature type="transmembrane region" description="Helical" evidence="2">
    <location>
        <begin position="25"/>
        <end position="42"/>
    </location>
</feature>
<reference evidence="3" key="1">
    <citation type="journal article" date="2022" name="IScience">
        <title>Evolution of zygomycete secretomes and the origins of terrestrial fungal ecologies.</title>
        <authorList>
            <person name="Chang Y."/>
            <person name="Wang Y."/>
            <person name="Mondo S."/>
            <person name="Ahrendt S."/>
            <person name="Andreopoulos W."/>
            <person name="Barry K."/>
            <person name="Beard J."/>
            <person name="Benny G.L."/>
            <person name="Blankenship S."/>
            <person name="Bonito G."/>
            <person name="Cuomo C."/>
            <person name="Desiro A."/>
            <person name="Gervers K.A."/>
            <person name="Hundley H."/>
            <person name="Kuo A."/>
            <person name="LaButti K."/>
            <person name="Lang B.F."/>
            <person name="Lipzen A."/>
            <person name="O'Donnell K."/>
            <person name="Pangilinan J."/>
            <person name="Reynolds N."/>
            <person name="Sandor L."/>
            <person name="Smith M.E."/>
            <person name="Tsang A."/>
            <person name="Grigoriev I.V."/>
            <person name="Stajich J.E."/>
            <person name="Spatafora J.W."/>
        </authorList>
    </citation>
    <scope>NUCLEOTIDE SEQUENCE</scope>
    <source>
        <strain evidence="3">RSA 2281</strain>
    </source>
</reference>
<feature type="transmembrane region" description="Helical" evidence="2">
    <location>
        <begin position="289"/>
        <end position="309"/>
    </location>
</feature>
<evidence type="ECO:0000256" key="1">
    <source>
        <dbReference type="ARBA" id="ARBA00010199"/>
    </source>
</evidence>
<keyword evidence="2" id="KW-0812">Transmembrane</keyword>
<reference evidence="3" key="2">
    <citation type="submission" date="2023-02" db="EMBL/GenBank/DDBJ databases">
        <authorList>
            <consortium name="DOE Joint Genome Institute"/>
            <person name="Mondo S.J."/>
            <person name="Chang Y."/>
            <person name="Wang Y."/>
            <person name="Ahrendt S."/>
            <person name="Andreopoulos W."/>
            <person name="Barry K."/>
            <person name="Beard J."/>
            <person name="Benny G.L."/>
            <person name="Blankenship S."/>
            <person name="Bonito G."/>
            <person name="Cuomo C."/>
            <person name="Desiro A."/>
            <person name="Gervers K.A."/>
            <person name="Hundley H."/>
            <person name="Kuo A."/>
            <person name="LaButti K."/>
            <person name="Lang B.F."/>
            <person name="Lipzen A."/>
            <person name="O'Donnell K."/>
            <person name="Pangilinan J."/>
            <person name="Reynolds N."/>
            <person name="Sandor L."/>
            <person name="Smith M.W."/>
            <person name="Tsang A."/>
            <person name="Grigoriev I.V."/>
            <person name="Stajich J.E."/>
            <person name="Spatafora J.W."/>
        </authorList>
    </citation>
    <scope>NUCLEOTIDE SEQUENCE</scope>
    <source>
        <strain evidence="3">RSA 2281</strain>
    </source>
</reference>
<dbReference type="Proteomes" id="UP001209540">
    <property type="component" value="Unassembled WGS sequence"/>
</dbReference>
<evidence type="ECO:0000256" key="2">
    <source>
        <dbReference type="SAM" id="Phobius"/>
    </source>
</evidence>
<comment type="similarity">
    <text evidence="1">Belongs to the multi antimicrobial extrusion (MATE) (TC 2.A.66.1) family.</text>
</comment>
<keyword evidence="4" id="KW-1185">Reference proteome</keyword>
<accession>A0AAD5JLB3</accession>
<dbReference type="GO" id="GO:0016020">
    <property type="term" value="C:membrane"/>
    <property type="evidence" value="ECO:0007669"/>
    <property type="project" value="InterPro"/>
</dbReference>
<feature type="transmembrane region" description="Helical" evidence="2">
    <location>
        <begin position="203"/>
        <end position="231"/>
    </location>
</feature>
<protein>
    <submittedName>
        <fullName evidence="3">Mate-domain-containing protein</fullName>
    </submittedName>
</protein>
<feature type="transmembrane region" description="Helical" evidence="2">
    <location>
        <begin position="402"/>
        <end position="426"/>
    </location>
</feature>
<dbReference type="EMBL" id="JAIXMP010000062">
    <property type="protein sequence ID" value="KAI9244202.1"/>
    <property type="molecule type" value="Genomic_DNA"/>
</dbReference>
<evidence type="ECO:0000313" key="4">
    <source>
        <dbReference type="Proteomes" id="UP001209540"/>
    </source>
</evidence>
<feature type="transmembrane region" description="Helical" evidence="2">
    <location>
        <begin position="144"/>
        <end position="166"/>
    </location>
</feature>
<dbReference type="Pfam" id="PF01554">
    <property type="entry name" value="MatE"/>
    <property type="match status" value="2"/>
</dbReference>
<feature type="transmembrane region" description="Helical" evidence="2">
    <location>
        <begin position="178"/>
        <end position="197"/>
    </location>
</feature>
<dbReference type="InterPro" id="IPR002528">
    <property type="entry name" value="MATE_fam"/>
</dbReference>
<keyword evidence="2" id="KW-0472">Membrane</keyword>
<sequence>MKNDDVTDKYCEPIIIASESYVSHLYWLLSSTIALMGALILLKVGGMVTISMVGHLGTDELAGMSLVHMLDECLSFCITAGMAATLDTLCGQSWTGTIDKTVIGLHFQRGLCIYLALYLPVVIFWGGSLIMLQNVNFVGPEVVHYASIYMSFIIPGSLVYGISYMLGAYLRAQGIMRVSFYGALVSFPVSAITNYVLMAGHPFSIGIAGAGIANAAASFSVCALSIGYIYWINGSQGWGGWTWDCLRGWIPTLRLFIPSLLLVILQLALPRLCSLAASRFGAAALGAHFILLNTNATCISFGISLKHAIVTRIGNLMGKGALADAKRTIMVGNLLALGTGMIVAILLVTFRSHYPFIFTNDQVTARIVSESLPLIALIQVFDSLGYNQIGIAYGIGRQRSTAWITFISYIFIGVPCCYFCAFSLGWSVYGLWMGNVVAEFLVCVLLFLHLNTLDWSKEARRIMNQIPKEG</sequence>
<dbReference type="AlphaFoldDB" id="A0AAD5JLB3"/>
<dbReference type="PANTHER" id="PTHR11206">
    <property type="entry name" value="MULTIDRUG RESISTANCE PROTEIN"/>
    <property type="match status" value="1"/>
</dbReference>
<feature type="transmembrane region" description="Helical" evidence="2">
    <location>
        <begin position="374"/>
        <end position="395"/>
    </location>
</feature>
<dbReference type="GO" id="GO:0015297">
    <property type="term" value="F:antiporter activity"/>
    <property type="evidence" value="ECO:0007669"/>
    <property type="project" value="InterPro"/>
</dbReference>
<keyword evidence="2" id="KW-1133">Transmembrane helix</keyword>
<dbReference type="GO" id="GO:0042910">
    <property type="term" value="F:xenobiotic transmembrane transporter activity"/>
    <property type="evidence" value="ECO:0007669"/>
    <property type="project" value="InterPro"/>
</dbReference>